<accession>A0A561TIR5</accession>
<dbReference type="RefSeq" id="WP_145868823.1">
    <property type="nucleotide sequence ID" value="NZ_BNCE01000002.1"/>
</dbReference>
<dbReference type="SUPFAM" id="SSF53335">
    <property type="entry name" value="S-adenosyl-L-methionine-dependent methyltransferases"/>
    <property type="match status" value="1"/>
</dbReference>
<dbReference type="PANTHER" id="PTHR42998:SF1">
    <property type="entry name" value="TYPE I RESTRICTION ENZYME HINDI METHYLASE SUBUNIT"/>
    <property type="match status" value="1"/>
</dbReference>
<dbReference type="PANTHER" id="PTHR42998">
    <property type="entry name" value="TYPE I RESTRICTION ENZYME HINDVIIP M PROTEIN-RELATED"/>
    <property type="match status" value="1"/>
</dbReference>
<dbReference type="GO" id="GO:0032259">
    <property type="term" value="P:methylation"/>
    <property type="evidence" value="ECO:0007669"/>
    <property type="project" value="UniProtKB-KW"/>
</dbReference>
<dbReference type="AlphaFoldDB" id="A0A561TIR5"/>
<comment type="caution">
    <text evidence="5">The sequence shown here is derived from an EMBL/GenBank/DDBJ whole genome shotgun (WGS) entry which is preliminary data.</text>
</comment>
<dbReference type="GO" id="GO:0008170">
    <property type="term" value="F:N-methyltransferase activity"/>
    <property type="evidence" value="ECO:0007669"/>
    <property type="project" value="InterPro"/>
</dbReference>
<feature type="region of interest" description="Disordered" evidence="3">
    <location>
        <begin position="133"/>
        <end position="186"/>
    </location>
</feature>
<dbReference type="Proteomes" id="UP000316603">
    <property type="component" value="Unassembled WGS sequence"/>
</dbReference>
<feature type="compositionally biased region" description="Pro residues" evidence="3">
    <location>
        <begin position="167"/>
        <end position="180"/>
    </location>
</feature>
<keyword evidence="5" id="KW-0808">Transferase</keyword>
<dbReference type="CDD" id="cd02440">
    <property type="entry name" value="AdoMet_MTases"/>
    <property type="match status" value="1"/>
</dbReference>
<dbReference type="InterPro" id="IPR044946">
    <property type="entry name" value="Restrct_endonuc_typeI_TRD_sf"/>
</dbReference>
<keyword evidence="2" id="KW-0238">DNA-binding</keyword>
<name>A0A561TIR5_9ACTN</name>
<evidence type="ECO:0000313" key="5">
    <source>
        <dbReference type="EMBL" id="TWF87016.1"/>
    </source>
</evidence>
<organism evidence="5 6">
    <name type="scientific">Streptomyces capillispiralis</name>
    <dbReference type="NCBI Taxonomy" id="68182"/>
    <lineage>
        <taxon>Bacteria</taxon>
        <taxon>Bacillati</taxon>
        <taxon>Actinomycetota</taxon>
        <taxon>Actinomycetes</taxon>
        <taxon>Kitasatosporales</taxon>
        <taxon>Streptomycetaceae</taxon>
        <taxon>Streptomyces</taxon>
    </lineage>
</organism>
<feature type="compositionally biased region" description="Low complexity" evidence="3">
    <location>
        <begin position="146"/>
        <end position="166"/>
    </location>
</feature>
<keyword evidence="1" id="KW-0680">Restriction system</keyword>
<dbReference type="InterPro" id="IPR029063">
    <property type="entry name" value="SAM-dependent_MTases_sf"/>
</dbReference>
<proteinExistence type="predicted"/>
<dbReference type="EMBL" id="VIWV01000001">
    <property type="protein sequence ID" value="TWF87016.1"/>
    <property type="molecule type" value="Genomic_DNA"/>
</dbReference>
<dbReference type="GO" id="GO:0003677">
    <property type="term" value="F:DNA binding"/>
    <property type="evidence" value="ECO:0007669"/>
    <property type="project" value="UniProtKB-KW"/>
</dbReference>
<dbReference type="Pfam" id="PF02384">
    <property type="entry name" value="N6_Mtase"/>
    <property type="match status" value="1"/>
</dbReference>
<feature type="domain" description="DNA methylase adenine-specific" evidence="4">
    <location>
        <begin position="213"/>
        <end position="436"/>
    </location>
</feature>
<dbReference type="InterPro" id="IPR003356">
    <property type="entry name" value="DNA_methylase_A-5"/>
</dbReference>
<evidence type="ECO:0000313" key="6">
    <source>
        <dbReference type="Proteomes" id="UP000316603"/>
    </source>
</evidence>
<protein>
    <submittedName>
        <fullName evidence="5">N-6 DNA methylase</fullName>
    </submittedName>
</protein>
<feature type="region of interest" description="Disordered" evidence="3">
    <location>
        <begin position="560"/>
        <end position="579"/>
    </location>
</feature>
<keyword evidence="5" id="KW-0489">Methyltransferase</keyword>
<gene>
    <name evidence="5" type="ORF">FHX78_114010</name>
</gene>
<dbReference type="Gene3D" id="3.90.220.20">
    <property type="entry name" value="DNA methylase specificity domains"/>
    <property type="match status" value="1"/>
</dbReference>
<sequence length="750" mass="77925">MQDNATEVTAAGIARLAGVGRAAVSNWRRRHADFPKPVGGTETSPSFALPQVEGWLRRHGKLAEVPLKERVWQQLAGHPAGPVTALTHAGCVLLLIHERSPVWLEVSSGSDERLAALLPGALEQVLTPRLGAAHGSRVNSAPPVNTPLAPSAPSASPTPDALTAPAAPTPAPAPSPPPPAALAIPTAPHLLPSAPLLRGVAELAAESGARQTFEFLLGRHLDANPRQYTLTPADLSGLMAALAGPARTVLDPACGTGALLRSVAPRPGQELYAQDGAPELAALTALRLALHTRATVHAATGDTLRADAHPAVRADAVLCHPPFNERNWGHDALAYDPRWEYGFPARTESELAWVQHALARLRDGGVAVLLMPPAAASRRSGRRIRADLLRRGALRAVVALPAGAAPPYNIPLHLWVLRRPAQAHARPEVLLADAGRFAGDGRGGPDWPGVREAVLDAWRAFDRDGRLGERPGLARSVPVIELLDDDVDLAPARHLPPPAPADGAGRLGDVRERLGETLRLTAGLTPPPVDPARPAAPGRLPLTTVGELARAGALVMRTGGTGGIGGTGGTGGTRGTGGTGGTGGTFGTGGHARVPVLTDHDVLSGTAPSGTLPESGEDVVLTAPGDVVVPVLGGGSVARVVDGATAGAALGRNLVLLRPDPAALDAWFLAGFLRGTANNRQASSYASTATRLDVRRLQLPRIPPAEQRRYGARFRALDEFERALRQAGRLGEQLVRGMYDGLTDGTIAPD</sequence>
<keyword evidence="6" id="KW-1185">Reference proteome</keyword>
<evidence type="ECO:0000259" key="4">
    <source>
        <dbReference type="Pfam" id="PF02384"/>
    </source>
</evidence>
<feature type="region of interest" description="Disordered" evidence="3">
    <location>
        <begin position="521"/>
        <end position="540"/>
    </location>
</feature>
<dbReference type="SUPFAM" id="SSF116734">
    <property type="entry name" value="DNA methylase specificity domain"/>
    <property type="match status" value="1"/>
</dbReference>
<dbReference type="Gene3D" id="3.40.50.150">
    <property type="entry name" value="Vaccinia Virus protein VP39"/>
    <property type="match status" value="1"/>
</dbReference>
<evidence type="ECO:0000256" key="1">
    <source>
        <dbReference type="ARBA" id="ARBA00022747"/>
    </source>
</evidence>
<evidence type="ECO:0000256" key="3">
    <source>
        <dbReference type="SAM" id="MobiDB-lite"/>
    </source>
</evidence>
<evidence type="ECO:0000256" key="2">
    <source>
        <dbReference type="ARBA" id="ARBA00023125"/>
    </source>
</evidence>
<dbReference type="InterPro" id="IPR052916">
    <property type="entry name" value="Type-I_RE_MTase_Subunit"/>
</dbReference>
<dbReference type="PRINTS" id="PR00507">
    <property type="entry name" value="N12N6MTFRASE"/>
</dbReference>
<dbReference type="OrthoDB" id="9784823at2"/>
<reference evidence="5 6" key="1">
    <citation type="submission" date="2019-06" db="EMBL/GenBank/DDBJ databases">
        <title>Sequencing the genomes of 1000 actinobacteria strains.</title>
        <authorList>
            <person name="Klenk H.-P."/>
        </authorList>
    </citation>
    <scope>NUCLEOTIDE SEQUENCE [LARGE SCALE GENOMIC DNA]</scope>
    <source>
        <strain evidence="5 6">DSM 41695</strain>
    </source>
</reference>
<dbReference type="GO" id="GO:0009307">
    <property type="term" value="P:DNA restriction-modification system"/>
    <property type="evidence" value="ECO:0007669"/>
    <property type="project" value="UniProtKB-KW"/>
</dbReference>